<comment type="caution">
    <text evidence="12">The sequence shown here is derived from an EMBL/GenBank/DDBJ whole genome shotgun (WGS) entry which is preliminary data.</text>
</comment>
<evidence type="ECO:0000256" key="10">
    <source>
        <dbReference type="ARBA" id="ARBA00023136"/>
    </source>
</evidence>
<dbReference type="HAMAP" id="MF_00276">
    <property type="entry name" value="KdpC"/>
    <property type="match status" value="1"/>
</dbReference>
<evidence type="ECO:0000256" key="1">
    <source>
        <dbReference type="ARBA" id="ARBA00022448"/>
    </source>
</evidence>
<dbReference type="NCBIfam" id="NF001454">
    <property type="entry name" value="PRK00315.1"/>
    <property type="match status" value="1"/>
</dbReference>
<evidence type="ECO:0000256" key="7">
    <source>
        <dbReference type="ARBA" id="ARBA00022958"/>
    </source>
</evidence>
<keyword evidence="3 11" id="KW-0633">Potassium transport</keyword>
<comment type="similarity">
    <text evidence="11">Belongs to the KdpC family.</text>
</comment>
<dbReference type="AlphaFoldDB" id="A0A855WX88"/>
<keyword evidence="1 11" id="KW-0813">Transport</keyword>
<dbReference type="Pfam" id="PF02669">
    <property type="entry name" value="KdpC"/>
    <property type="match status" value="1"/>
</dbReference>
<name>A0A855WX88_9BACT</name>
<evidence type="ECO:0000256" key="8">
    <source>
        <dbReference type="ARBA" id="ARBA00022989"/>
    </source>
</evidence>
<protein>
    <recommendedName>
        <fullName evidence="11">Potassium-transporting ATPase KdpC subunit</fullName>
    </recommendedName>
    <alternativeName>
        <fullName evidence="11">ATP phosphohydrolase [potassium-transporting] C chain</fullName>
    </alternativeName>
    <alternativeName>
        <fullName evidence="11">Potassium-binding and translocating subunit C</fullName>
    </alternativeName>
    <alternativeName>
        <fullName evidence="11">Potassium-translocating ATPase C chain</fullName>
    </alternativeName>
</protein>
<evidence type="ECO:0000313" key="13">
    <source>
        <dbReference type="Proteomes" id="UP000250918"/>
    </source>
</evidence>
<proteinExistence type="inferred from homology"/>
<evidence type="ECO:0000256" key="6">
    <source>
        <dbReference type="ARBA" id="ARBA00022840"/>
    </source>
</evidence>
<keyword evidence="9 11" id="KW-0406">Ion transport</keyword>
<dbReference type="InterPro" id="IPR003820">
    <property type="entry name" value="KdpC"/>
</dbReference>
<comment type="subcellular location">
    <subcellularLocation>
        <location evidence="11">Cell membrane</location>
        <topology evidence="11">Single-pass membrane protein</topology>
    </subcellularLocation>
</comment>
<evidence type="ECO:0000256" key="5">
    <source>
        <dbReference type="ARBA" id="ARBA00022741"/>
    </source>
</evidence>
<dbReference type="GO" id="GO:0005524">
    <property type="term" value="F:ATP binding"/>
    <property type="evidence" value="ECO:0007669"/>
    <property type="project" value="UniProtKB-UniRule"/>
</dbReference>
<evidence type="ECO:0000256" key="3">
    <source>
        <dbReference type="ARBA" id="ARBA00022538"/>
    </source>
</evidence>
<dbReference type="PIRSF" id="PIRSF001296">
    <property type="entry name" value="K_ATPase_KdpC"/>
    <property type="match status" value="1"/>
</dbReference>
<dbReference type="Proteomes" id="UP000250918">
    <property type="component" value="Unassembled WGS sequence"/>
</dbReference>
<organism evidence="12 13">
    <name type="scientific">candidate division GN15 bacterium</name>
    <dbReference type="NCBI Taxonomy" id="2072418"/>
    <lineage>
        <taxon>Bacteria</taxon>
        <taxon>candidate division GN15</taxon>
    </lineage>
</organism>
<dbReference type="PANTHER" id="PTHR30042:SF2">
    <property type="entry name" value="POTASSIUM-TRANSPORTING ATPASE KDPC SUBUNIT"/>
    <property type="match status" value="1"/>
</dbReference>
<keyword evidence="2 11" id="KW-1003">Cell membrane</keyword>
<sequence>MKTLWIATRVLVVLTVLTGIIYPLMITGMSQVVFRRQAAGSMIEVGARTIGSRLVGQTFVSNRYFWPRPSATRYNSMPSGGSNLGPTSLALQDSVEARAARLGAPVAEIPADLLTASGSGLDPDISPEAALFQIDRVAKARRLSSEDQSRLQLLVRSHIKTLQFGLFGEPRVNVLELNLALDSLLQ</sequence>
<evidence type="ECO:0000313" key="12">
    <source>
        <dbReference type="EMBL" id="PWB68887.1"/>
    </source>
</evidence>
<keyword evidence="5 11" id="KW-0547">Nucleotide-binding</keyword>
<keyword evidence="6 11" id="KW-0067">ATP-binding</keyword>
<dbReference type="GO" id="GO:0008556">
    <property type="term" value="F:P-type potassium transmembrane transporter activity"/>
    <property type="evidence" value="ECO:0007669"/>
    <property type="project" value="InterPro"/>
</dbReference>
<dbReference type="PANTHER" id="PTHR30042">
    <property type="entry name" value="POTASSIUM-TRANSPORTING ATPASE C CHAIN"/>
    <property type="match status" value="1"/>
</dbReference>
<evidence type="ECO:0000256" key="9">
    <source>
        <dbReference type="ARBA" id="ARBA00023065"/>
    </source>
</evidence>
<keyword evidence="8 11" id="KW-1133">Transmembrane helix</keyword>
<gene>
    <name evidence="11" type="primary">kdpC</name>
    <name evidence="12" type="ORF">C3F09_10850</name>
</gene>
<comment type="function">
    <text evidence="11">Part of the high-affinity ATP-driven potassium transport (or Kdp) system, which catalyzes the hydrolysis of ATP coupled with the electrogenic transport of potassium into the cytoplasm. This subunit acts as a catalytic chaperone that increases the ATP-binding affinity of the ATP-hydrolyzing subunit KdpB by the formation of a transient KdpB/KdpC/ATP ternary complex.</text>
</comment>
<feature type="transmembrane region" description="Helical" evidence="11">
    <location>
        <begin position="6"/>
        <end position="26"/>
    </location>
</feature>
<dbReference type="NCBIfam" id="TIGR00681">
    <property type="entry name" value="kdpC"/>
    <property type="match status" value="1"/>
</dbReference>
<accession>A0A855WX88</accession>
<keyword evidence="7 11" id="KW-0630">Potassium</keyword>
<keyword evidence="10 11" id="KW-0472">Membrane</keyword>
<evidence type="ECO:0000256" key="11">
    <source>
        <dbReference type="HAMAP-Rule" id="MF_00276"/>
    </source>
</evidence>
<reference evidence="12 13" key="1">
    <citation type="journal article" date="2018" name="ISME J.">
        <title>A methanotrophic archaeon couples anaerobic oxidation of methane to Fe(III) reduction.</title>
        <authorList>
            <person name="Cai C."/>
            <person name="Leu A.O."/>
            <person name="Xie G.J."/>
            <person name="Guo J."/>
            <person name="Feng Y."/>
            <person name="Zhao J.X."/>
            <person name="Tyson G.W."/>
            <person name="Yuan Z."/>
            <person name="Hu S."/>
        </authorList>
    </citation>
    <scope>NUCLEOTIDE SEQUENCE [LARGE SCALE GENOMIC DNA]</scope>
    <source>
        <strain evidence="12">FeB_12</strain>
    </source>
</reference>
<dbReference type="EMBL" id="PQAP01000185">
    <property type="protein sequence ID" value="PWB68887.1"/>
    <property type="molecule type" value="Genomic_DNA"/>
</dbReference>
<keyword evidence="4 11" id="KW-0812">Transmembrane</keyword>
<evidence type="ECO:0000256" key="4">
    <source>
        <dbReference type="ARBA" id="ARBA00022692"/>
    </source>
</evidence>
<dbReference type="GO" id="GO:0005886">
    <property type="term" value="C:plasma membrane"/>
    <property type="evidence" value="ECO:0007669"/>
    <property type="project" value="UniProtKB-SubCell"/>
</dbReference>
<comment type="subunit">
    <text evidence="11">The system is composed of three essential subunits: KdpA, KdpB and KdpC.</text>
</comment>
<evidence type="ECO:0000256" key="2">
    <source>
        <dbReference type="ARBA" id="ARBA00022475"/>
    </source>
</evidence>